<accession>A0A1G7GH30</accession>
<feature type="chain" id="PRO_5010384033" evidence="1">
    <location>
        <begin position="24"/>
        <end position="141"/>
    </location>
</feature>
<evidence type="ECO:0000313" key="3">
    <source>
        <dbReference type="Proteomes" id="UP000182284"/>
    </source>
</evidence>
<keyword evidence="1" id="KW-0732">Signal</keyword>
<name>A0A1G7GH30_9RHOB</name>
<proteinExistence type="predicted"/>
<dbReference type="AlphaFoldDB" id="A0A1G7GH30"/>
<reference evidence="2 3" key="1">
    <citation type="submission" date="2016-10" db="EMBL/GenBank/DDBJ databases">
        <authorList>
            <person name="de Groot N.N."/>
        </authorList>
    </citation>
    <scope>NUCLEOTIDE SEQUENCE [LARGE SCALE GENOMIC DNA]</scope>
    <source>
        <strain evidence="2 3">DSM 27375</strain>
    </source>
</reference>
<organism evidence="2 3">
    <name type="scientific">Celeribacter baekdonensis</name>
    <dbReference type="NCBI Taxonomy" id="875171"/>
    <lineage>
        <taxon>Bacteria</taxon>
        <taxon>Pseudomonadati</taxon>
        <taxon>Pseudomonadota</taxon>
        <taxon>Alphaproteobacteria</taxon>
        <taxon>Rhodobacterales</taxon>
        <taxon>Roseobacteraceae</taxon>
        <taxon>Celeribacter</taxon>
    </lineage>
</organism>
<dbReference type="Proteomes" id="UP000182284">
    <property type="component" value="Unassembled WGS sequence"/>
</dbReference>
<gene>
    <name evidence="2" type="ORF">SAMN04488117_101563</name>
</gene>
<dbReference type="EMBL" id="FNBL01000001">
    <property type="protein sequence ID" value="SDE87472.1"/>
    <property type="molecule type" value="Genomic_DNA"/>
</dbReference>
<feature type="signal peptide" evidence="1">
    <location>
        <begin position="1"/>
        <end position="23"/>
    </location>
</feature>
<evidence type="ECO:0000256" key="1">
    <source>
        <dbReference type="SAM" id="SignalP"/>
    </source>
</evidence>
<dbReference type="RefSeq" id="WP_074640800.1">
    <property type="nucleotide sequence ID" value="NZ_FNBL01000001.1"/>
</dbReference>
<evidence type="ECO:0000313" key="2">
    <source>
        <dbReference type="EMBL" id="SDE87472.1"/>
    </source>
</evidence>
<sequence length="141" mass="15414">MRPVITTLLLFAATFGAHAPAMAENFTTAAEVKPILQATKPQWVAVRSYDGQDLLYFTNLLSWRCGVSEIFYAVNGGDMVPFKAEPCYGDTAQPNALKAESLDSILVMFAPGSVQTVSVNVIFDDGTSDQAQYERKMIEIP</sequence>
<protein>
    <submittedName>
        <fullName evidence="2">Uncharacterized protein</fullName>
    </submittedName>
</protein>